<keyword evidence="7" id="KW-1185">Reference proteome</keyword>
<dbReference type="SUPFAM" id="SSF69593">
    <property type="entry name" value="Glycerol-3-phosphate (1)-acyltransferase"/>
    <property type="match status" value="1"/>
</dbReference>
<evidence type="ECO:0000256" key="3">
    <source>
        <dbReference type="ARBA" id="ARBA00023315"/>
    </source>
</evidence>
<evidence type="ECO:0000313" key="6">
    <source>
        <dbReference type="EMBL" id="RDI59142.1"/>
    </source>
</evidence>
<evidence type="ECO:0000256" key="1">
    <source>
        <dbReference type="ARBA" id="ARBA00005189"/>
    </source>
</evidence>
<dbReference type="SMART" id="SM00563">
    <property type="entry name" value="PlsC"/>
    <property type="match status" value="1"/>
</dbReference>
<feature type="transmembrane region" description="Helical" evidence="4">
    <location>
        <begin position="48"/>
        <end position="68"/>
    </location>
</feature>
<comment type="caution">
    <text evidence="6">The sequence shown here is derived from an EMBL/GenBank/DDBJ whole genome shotgun (WGS) entry which is preliminary data.</text>
</comment>
<organism evidence="6 7">
    <name type="scientific">Microvirga subterranea</name>
    <dbReference type="NCBI Taxonomy" id="186651"/>
    <lineage>
        <taxon>Bacteria</taxon>
        <taxon>Pseudomonadati</taxon>
        <taxon>Pseudomonadota</taxon>
        <taxon>Alphaproteobacteria</taxon>
        <taxon>Hyphomicrobiales</taxon>
        <taxon>Methylobacteriaceae</taxon>
        <taxon>Microvirga</taxon>
    </lineage>
</organism>
<keyword evidence="3 6" id="KW-0012">Acyltransferase</keyword>
<dbReference type="GO" id="GO:0003841">
    <property type="term" value="F:1-acylglycerol-3-phosphate O-acyltransferase activity"/>
    <property type="evidence" value="ECO:0007669"/>
    <property type="project" value="TreeGrafter"/>
</dbReference>
<dbReference type="CDD" id="cd07989">
    <property type="entry name" value="LPLAT_AGPAT-like"/>
    <property type="match status" value="1"/>
</dbReference>
<protein>
    <submittedName>
        <fullName evidence="6">1-acyl-sn-glycerol-3-phosphate acyltransferase</fullName>
    </submittedName>
</protein>
<evidence type="ECO:0000313" key="7">
    <source>
        <dbReference type="Proteomes" id="UP000254925"/>
    </source>
</evidence>
<evidence type="ECO:0000259" key="5">
    <source>
        <dbReference type="SMART" id="SM00563"/>
    </source>
</evidence>
<dbReference type="InterPro" id="IPR002123">
    <property type="entry name" value="Plipid/glycerol_acylTrfase"/>
</dbReference>
<dbReference type="EMBL" id="QQBB01000004">
    <property type="protein sequence ID" value="RDI59142.1"/>
    <property type="molecule type" value="Genomic_DNA"/>
</dbReference>
<evidence type="ECO:0000256" key="2">
    <source>
        <dbReference type="ARBA" id="ARBA00022679"/>
    </source>
</evidence>
<accession>A0A370HKP0</accession>
<proteinExistence type="predicted"/>
<feature type="domain" description="Phospholipid/glycerol acyltransferase" evidence="5">
    <location>
        <begin position="110"/>
        <end position="224"/>
    </location>
</feature>
<dbReference type="Pfam" id="PF01553">
    <property type="entry name" value="Acyltransferase"/>
    <property type="match status" value="1"/>
</dbReference>
<keyword evidence="4" id="KW-0472">Membrane</keyword>
<comment type="pathway">
    <text evidence="1">Lipid metabolism.</text>
</comment>
<dbReference type="PANTHER" id="PTHR10434">
    <property type="entry name" value="1-ACYL-SN-GLYCEROL-3-PHOSPHATE ACYLTRANSFERASE"/>
    <property type="match status" value="1"/>
</dbReference>
<dbReference type="PANTHER" id="PTHR10434:SF40">
    <property type="entry name" value="1-ACYL-SN-GLYCEROL-3-PHOSPHATE ACYLTRANSFERASE"/>
    <property type="match status" value="1"/>
</dbReference>
<dbReference type="AlphaFoldDB" id="A0A370HKP0"/>
<reference evidence="6 7" key="1">
    <citation type="submission" date="2018-07" db="EMBL/GenBank/DDBJ databases">
        <title>Genomic Encyclopedia of Type Strains, Phase IV (KMG-IV): sequencing the most valuable type-strain genomes for metagenomic binning, comparative biology and taxonomic classification.</title>
        <authorList>
            <person name="Goeker M."/>
        </authorList>
    </citation>
    <scope>NUCLEOTIDE SEQUENCE [LARGE SCALE GENOMIC DNA]</scope>
    <source>
        <strain evidence="6 7">DSM 14364</strain>
    </source>
</reference>
<evidence type="ECO:0000256" key="4">
    <source>
        <dbReference type="SAM" id="Phobius"/>
    </source>
</evidence>
<dbReference type="GO" id="GO:0006654">
    <property type="term" value="P:phosphatidic acid biosynthetic process"/>
    <property type="evidence" value="ECO:0007669"/>
    <property type="project" value="TreeGrafter"/>
</dbReference>
<dbReference type="RefSeq" id="WP_245571685.1">
    <property type="nucleotide sequence ID" value="NZ_QQBB01000004.1"/>
</dbReference>
<keyword evidence="2 6" id="KW-0808">Transferase</keyword>
<sequence length="273" mass="30041">MTGSSYVNAGALVQRAAPEAAGQQRSKTAYPARPVGPWQWARSKLFDLLLAFWTALFGLAVPILWLFGSPEVPIRLATRIWVRGVLFGLKHVVGLNYMERGREHVPNEPCLIVGNHQSTWETLASLVLFPDVAIVAKQELLSIPVFGWYLRRSPMIIIDREAGTKALRDMILQSQAALDKGRSVLVFPEGTRRPVDQRVEFKRGAEFLYTKLGVPTLTMAVNSGRFWSPGATSKGNGTITVIYGSPIAPGLSGSEFTRKAESTLEADKNSIPH</sequence>
<keyword evidence="4" id="KW-0812">Transmembrane</keyword>
<dbReference type="Proteomes" id="UP000254925">
    <property type="component" value="Unassembled WGS sequence"/>
</dbReference>
<keyword evidence="4" id="KW-1133">Transmembrane helix</keyword>
<gene>
    <name evidence="6" type="ORF">DES45_10453</name>
</gene>
<name>A0A370HKP0_9HYPH</name>